<dbReference type="InterPro" id="IPR018391">
    <property type="entry name" value="PQQ_b-propeller_rpt"/>
</dbReference>
<accession>A0A517ZTG0</accession>
<protein>
    <submittedName>
        <fullName evidence="3">Outer membrane protein assembly factor BamB</fullName>
    </submittedName>
</protein>
<proteinExistence type="predicted"/>
<dbReference type="EMBL" id="CP036276">
    <property type="protein sequence ID" value="QDU45771.1"/>
    <property type="molecule type" value="Genomic_DNA"/>
</dbReference>
<feature type="chain" id="PRO_5021961244" evidence="1">
    <location>
        <begin position="21"/>
        <end position="1523"/>
    </location>
</feature>
<evidence type="ECO:0000259" key="2">
    <source>
        <dbReference type="Pfam" id="PF13360"/>
    </source>
</evidence>
<evidence type="ECO:0000313" key="3">
    <source>
        <dbReference type="EMBL" id="QDU45771.1"/>
    </source>
</evidence>
<dbReference type="InterPro" id="IPR011047">
    <property type="entry name" value="Quinoprotein_ADH-like_sf"/>
</dbReference>
<keyword evidence="1" id="KW-0732">Signal</keyword>
<dbReference type="PANTHER" id="PTHR34512:SF30">
    <property type="entry name" value="OUTER MEMBRANE PROTEIN ASSEMBLY FACTOR BAMB"/>
    <property type="match status" value="1"/>
</dbReference>
<keyword evidence="4" id="KW-1185">Reference proteome</keyword>
<dbReference type="Gene3D" id="2.130.10.10">
    <property type="entry name" value="YVTN repeat-like/Quinoprotein amine dehydrogenase"/>
    <property type="match status" value="2"/>
</dbReference>
<evidence type="ECO:0000313" key="4">
    <source>
        <dbReference type="Proteomes" id="UP000319383"/>
    </source>
</evidence>
<dbReference type="InterPro" id="IPR015943">
    <property type="entry name" value="WD40/YVTN_repeat-like_dom_sf"/>
</dbReference>
<dbReference type="PANTHER" id="PTHR34512">
    <property type="entry name" value="CELL SURFACE PROTEIN"/>
    <property type="match status" value="1"/>
</dbReference>
<organism evidence="3 4">
    <name type="scientific">Symmachiella dynata</name>
    <dbReference type="NCBI Taxonomy" id="2527995"/>
    <lineage>
        <taxon>Bacteria</taxon>
        <taxon>Pseudomonadati</taxon>
        <taxon>Planctomycetota</taxon>
        <taxon>Planctomycetia</taxon>
        <taxon>Planctomycetales</taxon>
        <taxon>Planctomycetaceae</taxon>
        <taxon>Symmachiella</taxon>
    </lineage>
</organism>
<dbReference type="InterPro" id="IPR002372">
    <property type="entry name" value="PQQ_rpt_dom"/>
</dbReference>
<name>A0A517ZTG0_9PLAN</name>
<reference evidence="3 4" key="1">
    <citation type="submission" date="2019-02" db="EMBL/GenBank/DDBJ databases">
        <title>Deep-cultivation of Planctomycetes and their phenomic and genomic characterization uncovers novel biology.</title>
        <authorList>
            <person name="Wiegand S."/>
            <person name="Jogler M."/>
            <person name="Boedeker C."/>
            <person name="Pinto D."/>
            <person name="Vollmers J."/>
            <person name="Rivas-Marin E."/>
            <person name="Kohn T."/>
            <person name="Peeters S.H."/>
            <person name="Heuer A."/>
            <person name="Rast P."/>
            <person name="Oberbeckmann S."/>
            <person name="Bunk B."/>
            <person name="Jeske O."/>
            <person name="Meyerdierks A."/>
            <person name="Storesund J.E."/>
            <person name="Kallscheuer N."/>
            <person name="Luecker S."/>
            <person name="Lage O.M."/>
            <person name="Pohl T."/>
            <person name="Merkel B.J."/>
            <person name="Hornburger P."/>
            <person name="Mueller R.-W."/>
            <person name="Bruemmer F."/>
            <person name="Labrenz M."/>
            <person name="Spormann A.M."/>
            <person name="Op den Camp H."/>
            <person name="Overmann J."/>
            <person name="Amann R."/>
            <person name="Jetten M.S.M."/>
            <person name="Mascher T."/>
            <person name="Medema M.H."/>
            <person name="Devos D.P."/>
            <person name="Kaster A.-K."/>
            <person name="Ovreas L."/>
            <person name="Rohde M."/>
            <person name="Galperin M.Y."/>
            <person name="Jogler C."/>
        </authorList>
    </citation>
    <scope>NUCLEOTIDE SEQUENCE [LARGE SCALE GENOMIC DNA]</scope>
    <source>
        <strain evidence="3 4">Mal52</strain>
    </source>
</reference>
<evidence type="ECO:0000256" key="1">
    <source>
        <dbReference type="SAM" id="SignalP"/>
    </source>
</evidence>
<dbReference type="SMART" id="SM00564">
    <property type="entry name" value="PQQ"/>
    <property type="match status" value="7"/>
</dbReference>
<sequence length="1523" mass="170367" precursor="true">MHRMRVKFVPLVATCFAASAVLFLSSADMGMMLSAEDGVQVQRVARLPANTADTPREISPAEAQQQREALRQFVFRNRELRLWIDAAQRLMTAGRNDEALAQLQRVWEHNEDSFLYDPSQADPRSARREAEQSFEQLAVSIWRRYEVLFGPVAQHHLQKAVQDGNVQSVQKVSRDYFYTDAGFQATNRLATWWADHGNYDAAARCWDRVFESRVHARRIGQVHRVKAAIAFRRSGQSQRAEEILAGAGVVTANGTDPQSTFDNSLTYAGYNDETNARAALWPMVMGTPSRIANHAGSSPYLRPLWQHAFFNRKTATTVEVDVNEKIAKWSKDQRENGQPIAIAHYPIAVGDQVVLRDRQGIQSLDSQTGASRWNFVCESSLTKIKHAKSRGKRADWNWLLAGNASWGMLSSDGQHVFAIDELELSWNPPRVIGGKVVEDPSRDRRKSNRLIALPLQSDGLVKSPTWSVGGVESESKTSKPDHLAGHFFLGAPLPLHGRLFVVSEYRHQVKLTALDPSTGEVDWSQGIALVDMSIDQDRHRYALPCTPSYSQGILVCPTQLGVIVGVDETTGSLLWVYYYGDLLPKKQFGSMPFRRHTPHGYVGYPDLPLIAEGNVITMPRQSNFIHSIDLATGDGNWKAPRDDSEYVATVDRGTILVVGRHKCRGLDLATGEVRWEVRTGMCSGRGVQLGDEYILPLANGTVANLNIATGQKSGLSTILAKDAIGNLAVHDDIIYSLVHDRLTAFPQTEPHLQELTARISRQEASATDLLQAGELELILGRLESSKRHLRSALREEMPVDRIEDAESLLWEALYLQLHSPSTEEPVLLAELSEVTHSPMQRARYLVHKGEYELRQQHFEEAVDAALQFADLGLTEPVPLGTDKTHLVTQASWVPDFFSRMWSQADPETAGWIGSQIAQRLETALSKRRIKPLRRFLANFANFEEADRARLLLAELELNEGRFQTAELLLNKCRRDGDYSIAATATWALAQLYADRHLYTKSAEMARDLGEHFAREEVASGLTGAQAVQQLGRRDRTFQAALSPLRATAEITGVGISEDRSPQFQLENVYSNFWRPLNVPYDCGFDLRPTGKRRPSTDLWQVHRELGMAVGVLRLPKGAVAPSAGAVNQAFSGHFFAAGSHEGGVMHGVSLLNPAQPMGKNGLKPAEKTVSWTTVAAGASENVGTILPGPAGFTFVAFQSPQKLLVLDPATGKVRWQRNDIQPSGGLMADREHGLFGDEDVLVMMGRDKKSFTVYETATGRELRQGTLEIELTQQRKLFGRNFLHVAQEGEIRYLRLWDPLTDEFLCNEPVLSTTAVRSNRNPLIVPVSYSNSFAFLCQQTGGLRVINGMTGRVELDVPLTAEEASGIRHLSIFQDEHRIYVNMQRHVRGAWQANSFAGETYLPHTRINGELQVYRRKDGELLWTRGIPQCVIPRIDDFQEPVLVTLSRVNWRGQFFLQVAAYHADTGELLGRRRDILSHRIVQATFDPHHRRLELRSLKNRISLQLRNQPALDSDALQMAERP</sequence>
<dbReference type="KEGG" id="sdyn:Mal52_42670"/>
<dbReference type="Proteomes" id="UP000319383">
    <property type="component" value="Chromosome"/>
</dbReference>
<gene>
    <name evidence="3" type="primary">bamB_4</name>
    <name evidence="3" type="ORF">Mal52_42670</name>
</gene>
<feature type="signal peptide" evidence="1">
    <location>
        <begin position="1"/>
        <end position="20"/>
    </location>
</feature>
<feature type="domain" description="Pyrrolo-quinoline quinone repeat" evidence="2">
    <location>
        <begin position="561"/>
        <end position="722"/>
    </location>
</feature>
<dbReference type="Pfam" id="PF13360">
    <property type="entry name" value="PQQ_2"/>
    <property type="match status" value="1"/>
</dbReference>
<dbReference type="SUPFAM" id="SSF50998">
    <property type="entry name" value="Quinoprotein alcohol dehydrogenase-like"/>
    <property type="match status" value="2"/>
</dbReference>